<protein>
    <recommendedName>
        <fullName evidence="1">Apiosidase-like catalytic domain-containing protein</fullName>
    </recommendedName>
</protein>
<dbReference type="InterPro" id="IPR017853">
    <property type="entry name" value="GH"/>
</dbReference>
<proteinExistence type="predicted"/>
<reference evidence="2 3" key="1">
    <citation type="journal article" date="2016" name="Nat. Commun.">
        <title>Thousands of microbial genomes shed light on interconnected biogeochemical processes in an aquifer system.</title>
        <authorList>
            <person name="Anantharaman K."/>
            <person name="Brown C.T."/>
            <person name="Hug L.A."/>
            <person name="Sharon I."/>
            <person name="Castelle C.J."/>
            <person name="Probst A.J."/>
            <person name="Thomas B.C."/>
            <person name="Singh A."/>
            <person name="Wilkins M.J."/>
            <person name="Karaoz U."/>
            <person name="Brodie E.L."/>
            <person name="Williams K.H."/>
            <person name="Hubbard S.S."/>
            <person name="Banfield J.F."/>
        </authorList>
    </citation>
    <scope>NUCLEOTIDE SEQUENCE [LARGE SCALE GENOMIC DNA]</scope>
</reference>
<comment type="caution">
    <text evidence="2">The sequence shown here is derived from an EMBL/GenBank/DDBJ whole genome shotgun (WGS) entry which is preliminary data.</text>
</comment>
<feature type="domain" description="Apiosidase-like catalytic" evidence="1">
    <location>
        <begin position="15"/>
        <end position="358"/>
    </location>
</feature>
<gene>
    <name evidence="2" type="ORF">A2Z00_00475</name>
</gene>
<organism evidence="2 3">
    <name type="scientific">Candidatus Gottesmanbacteria bacterium RBG_13_45_10</name>
    <dbReference type="NCBI Taxonomy" id="1798370"/>
    <lineage>
        <taxon>Bacteria</taxon>
        <taxon>Candidatus Gottesmaniibacteriota</taxon>
    </lineage>
</organism>
<dbReference type="InterPro" id="IPR025277">
    <property type="entry name" value="Apiosidase-like_cat_dom"/>
</dbReference>
<evidence type="ECO:0000259" key="1">
    <source>
        <dbReference type="Pfam" id="PF13204"/>
    </source>
</evidence>
<dbReference type="Proteomes" id="UP000177268">
    <property type="component" value="Unassembled WGS sequence"/>
</dbReference>
<dbReference type="Pfam" id="PF13204">
    <property type="entry name" value="Apiosidase"/>
    <property type="match status" value="1"/>
</dbReference>
<dbReference type="PANTHER" id="PTHR37836">
    <property type="entry name" value="LMO1036 PROTEIN"/>
    <property type="match status" value="1"/>
</dbReference>
<accession>A0A1F5ZGF6</accession>
<name>A0A1F5ZGF6_9BACT</name>
<dbReference type="STRING" id="1798370.A2Z00_00475"/>
<evidence type="ECO:0000313" key="2">
    <source>
        <dbReference type="EMBL" id="OGG11393.1"/>
    </source>
</evidence>
<dbReference type="EMBL" id="MFIZ01000030">
    <property type="protein sequence ID" value="OGG11393.1"/>
    <property type="molecule type" value="Genomic_DNA"/>
</dbReference>
<dbReference type="AlphaFoldDB" id="A0A1F5ZGF6"/>
<sequence>MENALQRHGAPTLSSDHQYLTYADGTPFFWLADTWWFAATKRMSKNALQKLLADRAKKGFTVILLVIGAPPEVDPLGADAENEGGCAFLPNGDINTQYFDYADNVIREIIAAGIVPCIVGSWGHHIDRFGVAAMKNLWAEIITRWGKLPIIFCLTGEVDGFLQLTPSLRLHQLIIRAVRRLHLIPFVEKLPTANTDKALHVRLEKWAEVAVYIKHIDTHHRLLTVHPQSKRLASELYSDPSWLDINTIQSGHTKSNAGFMIEAARRGSKTHPFVNLEPWYEGILGNFGPSDQRYAFWTSVLSGAKGHTYGAHGIWQLANHDNFMNHWGNSDWQEAIRYEGAKQIGLAKQWVMNIPWWKLTPKNQILTPKTETIHPFEPIIAHIHNQYVLVYLPQGRKHTHYTLSNFSIHHTYTVTYISPITMHSQREETFTNQQSYTVQAPLSKDWLVCISRFDEKTGK</sequence>
<dbReference type="PANTHER" id="PTHR37836:SF2">
    <property type="entry name" value="DUF4038 DOMAIN-CONTAINING PROTEIN"/>
    <property type="match status" value="1"/>
</dbReference>
<dbReference type="SUPFAM" id="SSF51445">
    <property type="entry name" value="(Trans)glycosidases"/>
    <property type="match status" value="1"/>
</dbReference>
<evidence type="ECO:0000313" key="3">
    <source>
        <dbReference type="Proteomes" id="UP000177268"/>
    </source>
</evidence>
<dbReference type="Gene3D" id="3.20.20.80">
    <property type="entry name" value="Glycosidases"/>
    <property type="match status" value="1"/>
</dbReference>